<dbReference type="Gene3D" id="1.20.1250.20">
    <property type="entry name" value="MFS general substrate transporter like domains"/>
    <property type="match status" value="2"/>
</dbReference>
<evidence type="ECO:0000313" key="7">
    <source>
        <dbReference type="EMBL" id="EQC41012.1"/>
    </source>
</evidence>
<evidence type="ECO:0000313" key="8">
    <source>
        <dbReference type="Proteomes" id="UP000030762"/>
    </source>
</evidence>
<dbReference type="PANTHER" id="PTHR19444">
    <property type="entry name" value="UNC-93 RELATED"/>
    <property type="match status" value="1"/>
</dbReference>
<dbReference type="InterPro" id="IPR051951">
    <property type="entry name" value="UNC-93_regulatory"/>
</dbReference>
<feature type="transmembrane region" description="Helical" evidence="6">
    <location>
        <begin position="182"/>
        <end position="199"/>
    </location>
</feature>
<comment type="subcellular location">
    <subcellularLocation>
        <location evidence="1">Membrane</location>
        <topology evidence="1">Multi-pass membrane protein</topology>
    </subcellularLocation>
</comment>
<dbReference type="OrthoDB" id="73498at2759"/>
<feature type="transmembrane region" description="Helical" evidence="6">
    <location>
        <begin position="114"/>
        <end position="133"/>
    </location>
</feature>
<dbReference type="GeneID" id="19942797"/>
<accession>T0SDU2</accession>
<dbReference type="SUPFAM" id="SSF103473">
    <property type="entry name" value="MFS general substrate transporter"/>
    <property type="match status" value="1"/>
</dbReference>
<evidence type="ECO:0000256" key="5">
    <source>
        <dbReference type="ARBA" id="ARBA00023136"/>
    </source>
</evidence>
<dbReference type="EMBL" id="JH767135">
    <property type="protein sequence ID" value="EQC41012.1"/>
    <property type="molecule type" value="Genomic_DNA"/>
</dbReference>
<reference evidence="7 8" key="1">
    <citation type="submission" date="2012-04" db="EMBL/GenBank/DDBJ databases">
        <title>The Genome Sequence of Saprolegnia declina VS20.</title>
        <authorList>
            <consortium name="The Broad Institute Genome Sequencing Platform"/>
            <person name="Russ C."/>
            <person name="Nusbaum C."/>
            <person name="Tyler B."/>
            <person name="van West P."/>
            <person name="Dieguez-Uribeondo J."/>
            <person name="de Bruijn I."/>
            <person name="Tripathy S."/>
            <person name="Jiang R."/>
            <person name="Young S.K."/>
            <person name="Zeng Q."/>
            <person name="Gargeya S."/>
            <person name="Fitzgerald M."/>
            <person name="Haas B."/>
            <person name="Abouelleil A."/>
            <person name="Alvarado L."/>
            <person name="Arachchi H.M."/>
            <person name="Berlin A."/>
            <person name="Chapman S.B."/>
            <person name="Goldberg J."/>
            <person name="Griggs A."/>
            <person name="Gujja S."/>
            <person name="Hansen M."/>
            <person name="Howarth C."/>
            <person name="Imamovic A."/>
            <person name="Larimer J."/>
            <person name="McCowen C."/>
            <person name="Montmayeur A."/>
            <person name="Murphy C."/>
            <person name="Neiman D."/>
            <person name="Pearson M."/>
            <person name="Priest M."/>
            <person name="Roberts A."/>
            <person name="Saif S."/>
            <person name="Shea T."/>
            <person name="Sisk P."/>
            <person name="Sykes S."/>
            <person name="Wortman J."/>
            <person name="Nusbaum C."/>
            <person name="Birren B."/>
        </authorList>
    </citation>
    <scope>NUCLEOTIDE SEQUENCE [LARGE SCALE GENOMIC DNA]</scope>
    <source>
        <strain evidence="7 8">VS20</strain>
    </source>
</reference>
<dbReference type="Proteomes" id="UP000030762">
    <property type="component" value="Unassembled WGS sequence"/>
</dbReference>
<dbReference type="VEuPathDB" id="FungiDB:SDRG_02070"/>
<feature type="transmembrane region" description="Helical" evidence="6">
    <location>
        <begin position="434"/>
        <end position="455"/>
    </location>
</feature>
<dbReference type="InterPro" id="IPR010291">
    <property type="entry name" value="Ion_channel_UNC-93"/>
</dbReference>
<dbReference type="RefSeq" id="XP_008605856.1">
    <property type="nucleotide sequence ID" value="XM_008607634.1"/>
</dbReference>
<feature type="transmembrane region" description="Helical" evidence="6">
    <location>
        <begin position="343"/>
        <end position="365"/>
    </location>
</feature>
<keyword evidence="5 6" id="KW-0472">Membrane</keyword>
<protein>
    <recommendedName>
        <fullName evidence="9">Major facilitator superfamily (MFS) profile domain-containing protein</fullName>
    </recommendedName>
</protein>
<dbReference type="InterPro" id="IPR036259">
    <property type="entry name" value="MFS_trans_sf"/>
</dbReference>
<feature type="transmembrane region" description="Helical" evidence="6">
    <location>
        <begin position="372"/>
        <end position="396"/>
    </location>
</feature>
<feature type="transmembrane region" description="Helical" evidence="6">
    <location>
        <begin position="219"/>
        <end position="239"/>
    </location>
</feature>
<dbReference type="eggNOG" id="KOG3097">
    <property type="taxonomic scope" value="Eukaryota"/>
</dbReference>
<gene>
    <name evidence="7" type="ORF">SDRG_02070</name>
</gene>
<evidence type="ECO:0000256" key="3">
    <source>
        <dbReference type="ARBA" id="ARBA00022692"/>
    </source>
</evidence>
<name>T0SDU2_SAPDV</name>
<evidence type="ECO:0000256" key="4">
    <source>
        <dbReference type="ARBA" id="ARBA00022989"/>
    </source>
</evidence>
<dbReference type="Pfam" id="PF05978">
    <property type="entry name" value="UNC-93"/>
    <property type="match status" value="1"/>
</dbReference>
<sequence length="462" mass="49492">MHSVRDCLRGLLVLSFSFLLVFTSYNAIENLETSIIPGTCDGCAVSLSDAVCQLGDVCAAKVQFSCDVACEAPFEECKSTLGSTTLGVIYLVFMAASFFGPVIPNLIGEKLSLVGSSACYGLFAVANIVVALNPTATTLHWWVLIPASALIGFAASVLWVCNGSYLTRLSVYYAQFKHLPETSSMGFMNGTFFAIFKVSQLTGNVLSSYVLGSLQWSTASLFTLYATLSFLGTFLLCFLEPLHKPMALPHETSKLLPVASPSSSSLSIRAVLALAKDPRMVVLAPLMLFNGIQQGFTSSEFTTNFIRESLGEASIGYVMAVFGATNVLFSIGIGRLADKVGTMWAQVLGCTAQAIVYGLCLWAPIAKCDGQWALILSSAVLLSLGDAASCTLANVVLGQEFSEDAMTAFSLFQVYHSASASLVFFLLKYLSLTLRLYVLLISVLLAAGSISFYALRYRTVVV</sequence>
<dbReference type="OMA" id="QFQDKTH"/>
<dbReference type="AlphaFoldDB" id="T0SDU2"/>
<dbReference type="InParanoid" id="T0SDU2"/>
<proteinExistence type="inferred from homology"/>
<evidence type="ECO:0000256" key="6">
    <source>
        <dbReference type="SAM" id="Phobius"/>
    </source>
</evidence>
<evidence type="ECO:0000256" key="2">
    <source>
        <dbReference type="ARBA" id="ARBA00009172"/>
    </source>
</evidence>
<feature type="transmembrane region" description="Helical" evidence="6">
    <location>
        <begin position="408"/>
        <end position="427"/>
    </location>
</feature>
<dbReference type="STRING" id="1156394.T0SDU2"/>
<evidence type="ECO:0008006" key="9">
    <source>
        <dbReference type="Google" id="ProtNLM"/>
    </source>
</evidence>
<keyword evidence="4 6" id="KW-1133">Transmembrane helix</keyword>
<keyword evidence="8" id="KW-1185">Reference proteome</keyword>
<organism evidence="7 8">
    <name type="scientific">Saprolegnia diclina (strain VS20)</name>
    <dbReference type="NCBI Taxonomy" id="1156394"/>
    <lineage>
        <taxon>Eukaryota</taxon>
        <taxon>Sar</taxon>
        <taxon>Stramenopiles</taxon>
        <taxon>Oomycota</taxon>
        <taxon>Saprolegniomycetes</taxon>
        <taxon>Saprolegniales</taxon>
        <taxon>Saprolegniaceae</taxon>
        <taxon>Saprolegnia</taxon>
    </lineage>
</organism>
<feature type="transmembrane region" description="Helical" evidence="6">
    <location>
        <begin position="7"/>
        <end position="28"/>
    </location>
</feature>
<evidence type="ECO:0000256" key="1">
    <source>
        <dbReference type="ARBA" id="ARBA00004141"/>
    </source>
</evidence>
<feature type="transmembrane region" description="Helical" evidence="6">
    <location>
        <begin position="88"/>
        <end position="107"/>
    </location>
</feature>
<feature type="transmembrane region" description="Helical" evidence="6">
    <location>
        <begin position="139"/>
        <end position="161"/>
    </location>
</feature>
<dbReference type="PANTHER" id="PTHR19444:SF13">
    <property type="entry name" value="PROTEIN UNC-93 HOMOLOG A"/>
    <property type="match status" value="1"/>
</dbReference>
<feature type="transmembrane region" description="Helical" evidence="6">
    <location>
        <begin position="315"/>
        <end position="337"/>
    </location>
</feature>
<dbReference type="GO" id="GO:0016020">
    <property type="term" value="C:membrane"/>
    <property type="evidence" value="ECO:0007669"/>
    <property type="project" value="UniProtKB-SubCell"/>
</dbReference>
<comment type="similarity">
    <text evidence="2">Belongs to the unc-93 family.</text>
</comment>
<keyword evidence="3 6" id="KW-0812">Transmembrane</keyword>